<dbReference type="EC" id="3.4.21.53" evidence="10 11"/>
<evidence type="ECO:0000256" key="13">
    <source>
        <dbReference type="PIRSR" id="PIRSR001174-2"/>
    </source>
</evidence>
<dbReference type="Pfam" id="PF00004">
    <property type="entry name" value="AAA"/>
    <property type="match status" value="1"/>
</dbReference>
<evidence type="ECO:0000259" key="17">
    <source>
        <dbReference type="PROSITE" id="PS51786"/>
    </source>
</evidence>
<dbReference type="Pfam" id="PF02190">
    <property type="entry name" value="LON_substr_bdg"/>
    <property type="match status" value="1"/>
</dbReference>
<comment type="catalytic activity">
    <reaction evidence="9 10 11 14">
        <text>Hydrolysis of proteins in presence of ATP.</text>
        <dbReference type="EC" id="3.4.21.53"/>
    </reaction>
</comment>
<dbReference type="PROSITE" id="PS01046">
    <property type="entry name" value="LON_SER"/>
    <property type="match status" value="1"/>
</dbReference>
<dbReference type="InterPro" id="IPR027417">
    <property type="entry name" value="P-loop_NTPase"/>
</dbReference>
<dbReference type="InterPro" id="IPR015947">
    <property type="entry name" value="PUA-like_sf"/>
</dbReference>
<dbReference type="InterPro" id="IPR003111">
    <property type="entry name" value="Lon_prtase_N"/>
</dbReference>
<feature type="active site" evidence="10 12">
    <location>
        <position position="684"/>
    </location>
</feature>
<comment type="subcellular location">
    <subcellularLocation>
        <location evidence="1 10 11">Cytoplasm</location>
    </subcellularLocation>
</comment>
<dbReference type="InterPro" id="IPR003593">
    <property type="entry name" value="AAA+_ATPase"/>
</dbReference>
<feature type="binding site" evidence="10 13">
    <location>
        <begin position="362"/>
        <end position="369"/>
    </location>
    <ligand>
        <name>ATP</name>
        <dbReference type="ChEBI" id="CHEBI:30616"/>
    </ligand>
</feature>
<keyword evidence="4 10" id="KW-0547">Nucleotide-binding</keyword>
<proteinExistence type="evidence at transcript level"/>
<comment type="similarity">
    <text evidence="10 11 14 15">Belongs to the peptidase S16 family.</text>
</comment>
<dbReference type="GO" id="GO:0016887">
    <property type="term" value="F:ATP hydrolysis activity"/>
    <property type="evidence" value="ECO:0007669"/>
    <property type="project" value="UniProtKB-UniRule"/>
</dbReference>
<dbReference type="PROSITE" id="PS51787">
    <property type="entry name" value="LON_N"/>
    <property type="match status" value="1"/>
</dbReference>
<dbReference type="SUPFAM" id="SSF52540">
    <property type="entry name" value="P-loop containing nucleoside triphosphate hydrolases"/>
    <property type="match status" value="1"/>
</dbReference>
<evidence type="ECO:0000256" key="12">
    <source>
        <dbReference type="PIRSR" id="PIRSR001174-1"/>
    </source>
</evidence>
<evidence type="ECO:0000256" key="15">
    <source>
        <dbReference type="RuleBase" id="RU000591"/>
    </source>
</evidence>
<dbReference type="FunFam" id="3.40.50.300:FF:000021">
    <property type="entry name" value="Lon protease homolog"/>
    <property type="match status" value="1"/>
</dbReference>
<accession>A0A974SH75</accession>
<dbReference type="Gene3D" id="2.30.130.40">
    <property type="entry name" value="LON domain-like"/>
    <property type="match status" value="1"/>
</dbReference>
<feature type="active site" evidence="10 12">
    <location>
        <position position="727"/>
    </location>
</feature>
<dbReference type="InterPro" id="IPR020568">
    <property type="entry name" value="Ribosomal_Su5_D2-typ_SF"/>
</dbReference>
<dbReference type="PROSITE" id="PS51786">
    <property type="entry name" value="LON_PROTEOLYTIC"/>
    <property type="match status" value="1"/>
</dbReference>
<reference evidence="19 20" key="1">
    <citation type="submission" date="2020-10" db="EMBL/GenBank/DDBJ databases">
        <title>Degradation of 1,4-Dioxane by Xanthobacter sp. YN2, via a Novel Group-2 Soluble Di-Iron Monooxygenase.</title>
        <authorList>
            <person name="Ma F."/>
            <person name="Wang Y."/>
            <person name="Yang J."/>
            <person name="Guo H."/>
            <person name="Su D."/>
            <person name="Yu L."/>
        </authorList>
    </citation>
    <scope>NUCLEOTIDE SEQUENCE [LARGE SCALE GENOMIC DNA]</scope>
    <source>
        <strain evidence="19 20">YN2</strain>
    </source>
</reference>
<dbReference type="GO" id="GO:0004252">
    <property type="term" value="F:serine-type endopeptidase activity"/>
    <property type="evidence" value="ECO:0007669"/>
    <property type="project" value="UniProtKB-UniRule"/>
</dbReference>
<evidence type="ECO:0000256" key="4">
    <source>
        <dbReference type="ARBA" id="ARBA00022741"/>
    </source>
</evidence>
<protein>
    <recommendedName>
        <fullName evidence="10 11">Lon protease</fullName>
        <ecNumber evidence="10 11">3.4.21.53</ecNumber>
    </recommendedName>
    <alternativeName>
        <fullName evidence="10">ATP-dependent protease La</fullName>
    </alternativeName>
</protein>
<evidence type="ECO:0000256" key="8">
    <source>
        <dbReference type="ARBA" id="ARBA00023016"/>
    </source>
</evidence>
<evidence type="ECO:0000256" key="2">
    <source>
        <dbReference type="ARBA" id="ARBA00022490"/>
    </source>
</evidence>
<dbReference type="Pfam" id="PF22667">
    <property type="entry name" value="Lon_lid"/>
    <property type="match status" value="1"/>
</dbReference>
<keyword evidence="2 10" id="KW-0963">Cytoplasm</keyword>
<dbReference type="InterPro" id="IPR004815">
    <property type="entry name" value="Lon_bac/euk-typ"/>
</dbReference>
<dbReference type="GO" id="GO:0043565">
    <property type="term" value="F:sequence-specific DNA binding"/>
    <property type="evidence" value="ECO:0007669"/>
    <property type="project" value="UniProtKB-UniRule"/>
</dbReference>
<dbReference type="InterPro" id="IPR014721">
    <property type="entry name" value="Ribsml_uS5_D2-typ_fold_subgr"/>
</dbReference>
<dbReference type="InterPro" id="IPR008269">
    <property type="entry name" value="Lon_proteolytic"/>
</dbReference>
<evidence type="ECO:0000256" key="9">
    <source>
        <dbReference type="ARBA" id="ARBA00050665"/>
    </source>
</evidence>
<keyword evidence="16" id="KW-0175">Coiled coil</keyword>
<evidence type="ECO:0000256" key="11">
    <source>
        <dbReference type="PIRNR" id="PIRNR001174"/>
    </source>
</evidence>
<dbReference type="GO" id="GO:0006515">
    <property type="term" value="P:protein quality control for misfolded or incompletely synthesized proteins"/>
    <property type="evidence" value="ECO:0007669"/>
    <property type="project" value="UniProtKB-UniRule"/>
</dbReference>
<dbReference type="NCBIfam" id="TIGR00763">
    <property type="entry name" value="lon"/>
    <property type="match status" value="1"/>
</dbReference>
<dbReference type="Gene3D" id="3.40.50.300">
    <property type="entry name" value="P-loop containing nucleotide triphosphate hydrolases"/>
    <property type="match status" value="1"/>
</dbReference>
<dbReference type="GO" id="GO:0004176">
    <property type="term" value="F:ATP-dependent peptidase activity"/>
    <property type="evidence" value="ECO:0007669"/>
    <property type="project" value="UniProtKB-UniRule"/>
</dbReference>
<evidence type="ECO:0000256" key="10">
    <source>
        <dbReference type="HAMAP-Rule" id="MF_01973"/>
    </source>
</evidence>
<keyword evidence="7 10" id="KW-0067">ATP-binding</keyword>
<organism evidence="19 20">
    <name type="scientific">Xanthobacter dioxanivorans</name>
    <dbReference type="NCBI Taxonomy" id="2528964"/>
    <lineage>
        <taxon>Bacteria</taxon>
        <taxon>Pseudomonadati</taxon>
        <taxon>Pseudomonadota</taxon>
        <taxon>Alphaproteobacteria</taxon>
        <taxon>Hyphomicrobiales</taxon>
        <taxon>Xanthobacteraceae</taxon>
        <taxon>Xanthobacter</taxon>
    </lineage>
</organism>
<dbReference type="InterPro" id="IPR054594">
    <property type="entry name" value="Lon_lid"/>
</dbReference>
<dbReference type="NCBIfam" id="NF008053">
    <property type="entry name" value="PRK10787.1"/>
    <property type="match status" value="1"/>
</dbReference>
<feature type="domain" description="Lon N-terminal" evidence="18">
    <location>
        <begin position="18"/>
        <end position="211"/>
    </location>
</feature>
<dbReference type="GO" id="GO:0005737">
    <property type="term" value="C:cytoplasm"/>
    <property type="evidence" value="ECO:0007669"/>
    <property type="project" value="UniProtKB-SubCell"/>
</dbReference>
<dbReference type="Gene3D" id="3.30.230.10">
    <property type="match status" value="1"/>
</dbReference>
<dbReference type="HAMAP" id="MF_01973">
    <property type="entry name" value="lon_bact"/>
    <property type="match status" value="1"/>
</dbReference>
<dbReference type="SMART" id="SM00382">
    <property type="entry name" value="AAA"/>
    <property type="match status" value="1"/>
</dbReference>
<sequence>MTSQKPRPPLVAGVAQTFPVLPLRDIVVFPHMIVPLFVGREKSIRALEEVMRGDTYILLATQENASDDDPAAEAIFSVGTLATVLQLLKLPDGTVKVLVEGVSRAQVTRYTDRTDLYEAEAITLNDETGDLVEAEALGRSVVTEFENYVKLNKKVSPEVVGVVGQIDDHSKLADTIASHLAVKIPEKQAVLETLKVSDRLEKVLGLMESEISVLQVEKRIRTRVKRQMEKTQREYYLNEQMKAIQKELGDEDGKDDLQELEDRIKRTKLTKEAREKATHELKKLRQMSPMSAEATVVRNYLDWLLSIPWGVKSKVKKDLNYAQEILDSDHHGLDKVKERIVEYLAVQSRANKLTGPILCLVGPPGVGKTSLGKSIAKATGREFVRVALGGVRDEAEIRGHRRTYIGSMPGKVIQSMRKAKKSNPLFLLDEIDKMGADFRGDPSSALLEVLDPEQNHTFNDHYLEVDYDLSNVMFVTTANTLNIPPALLDRMEVIRIAGYTEDEKVEIARKHLIPNSIQKHGLTAKEWTIDNEALLTLIRRYTREAGVRNLEREISTLARKAVKELMIAKKKSVKVTPKNLEEFLGVPRYRYGEVESEDQVGVVTGLAWTEVGGELLTIEGLMMPGKGKMTVTGNLRDVMKESISAAASYVRSRAVDFGIEPPLFERRDIHVHVPEGATPKDGPSAGVAMATAIVSVMTGIAVRRDLAMTGEITLRGRVLPIGGLKEKLLAALRGGIKKVLIPEENAKDLADIPANVKNALEIVPVSRMDEVLANALVRPPVPITWEERPVNAPVAGEETPGVVAH</sequence>
<dbReference type="PANTHER" id="PTHR10046">
    <property type="entry name" value="ATP DEPENDENT LON PROTEASE FAMILY MEMBER"/>
    <property type="match status" value="1"/>
</dbReference>
<dbReference type="SMART" id="SM00464">
    <property type="entry name" value="LON"/>
    <property type="match status" value="1"/>
</dbReference>
<evidence type="ECO:0000256" key="14">
    <source>
        <dbReference type="PROSITE-ProRule" id="PRU01122"/>
    </source>
</evidence>
<dbReference type="EMBL" id="CP063362">
    <property type="protein sequence ID" value="QRG05425.1"/>
    <property type="molecule type" value="Genomic_DNA"/>
</dbReference>
<dbReference type="Gene3D" id="1.20.5.5270">
    <property type="match status" value="1"/>
</dbReference>
<dbReference type="PRINTS" id="PR00830">
    <property type="entry name" value="ENDOLAPTASE"/>
</dbReference>
<dbReference type="FunFam" id="1.20.5.5270:FF:000002">
    <property type="entry name" value="Lon protease homolog"/>
    <property type="match status" value="1"/>
</dbReference>
<evidence type="ECO:0000259" key="18">
    <source>
        <dbReference type="PROSITE" id="PS51787"/>
    </source>
</evidence>
<evidence type="ECO:0000256" key="7">
    <source>
        <dbReference type="ARBA" id="ARBA00022840"/>
    </source>
</evidence>
<name>A0A974SH75_9HYPH</name>
<dbReference type="Proteomes" id="UP000596427">
    <property type="component" value="Chromosome"/>
</dbReference>
<evidence type="ECO:0000313" key="19">
    <source>
        <dbReference type="EMBL" id="QRG05425.1"/>
    </source>
</evidence>
<gene>
    <name evidence="10 19" type="primary">lon</name>
    <name evidence="19" type="ORF">EZH22_20390</name>
</gene>
<evidence type="ECO:0000256" key="3">
    <source>
        <dbReference type="ARBA" id="ARBA00022670"/>
    </source>
</evidence>
<comment type="subunit">
    <text evidence="10 11">Homohexamer. Organized in a ring with a central cavity.</text>
</comment>
<dbReference type="AlphaFoldDB" id="A0A974SH75"/>
<evidence type="ECO:0000256" key="5">
    <source>
        <dbReference type="ARBA" id="ARBA00022801"/>
    </source>
</evidence>
<feature type="domain" description="Lon proteolytic" evidence="17">
    <location>
        <begin position="597"/>
        <end position="778"/>
    </location>
</feature>
<keyword evidence="8 10" id="KW-0346">Stress response</keyword>
<dbReference type="InterPro" id="IPR027065">
    <property type="entry name" value="Lon_Prtase"/>
</dbReference>
<dbReference type="InterPro" id="IPR008268">
    <property type="entry name" value="Peptidase_S16_AS"/>
</dbReference>
<evidence type="ECO:0000256" key="6">
    <source>
        <dbReference type="ARBA" id="ARBA00022825"/>
    </source>
</evidence>
<dbReference type="KEGG" id="xdi:EZH22_20390"/>
<comment type="induction">
    <text evidence="10">By heat shock.</text>
</comment>
<keyword evidence="3 10" id="KW-0645">Protease</keyword>
<evidence type="ECO:0000313" key="20">
    <source>
        <dbReference type="Proteomes" id="UP000596427"/>
    </source>
</evidence>
<dbReference type="SUPFAM" id="SSF54211">
    <property type="entry name" value="Ribosomal protein S5 domain 2-like"/>
    <property type="match status" value="1"/>
</dbReference>
<dbReference type="PIRSF" id="PIRSF001174">
    <property type="entry name" value="Lon_proteas"/>
    <property type="match status" value="1"/>
</dbReference>
<keyword evidence="20" id="KW-1185">Reference proteome</keyword>
<dbReference type="GO" id="GO:0005524">
    <property type="term" value="F:ATP binding"/>
    <property type="evidence" value="ECO:0007669"/>
    <property type="project" value="UniProtKB-UniRule"/>
</dbReference>
<dbReference type="RefSeq" id="WP_203192291.1">
    <property type="nucleotide sequence ID" value="NZ_CP063362.1"/>
</dbReference>
<dbReference type="GO" id="GO:0034605">
    <property type="term" value="P:cellular response to heat"/>
    <property type="evidence" value="ECO:0007669"/>
    <property type="project" value="UniProtKB-UniRule"/>
</dbReference>
<dbReference type="Pfam" id="PF05362">
    <property type="entry name" value="Lon_C"/>
    <property type="match status" value="1"/>
</dbReference>
<evidence type="ECO:0000256" key="16">
    <source>
        <dbReference type="SAM" id="Coils"/>
    </source>
</evidence>
<keyword evidence="6 10" id="KW-0720">Serine protease</keyword>
<dbReference type="Gene3D" id="1.10.8.60">
    <property type="match status" value="1"/>
</dbReference>
<feature type="coiled-coil region" evidence="16">
    <location>
        <begin position="214"/>
        <end position="277"/>
    </location>
</feature>
<dbReference type="InterPro" id="IPR003959">
    <property type="entry name" value="ATPase_AAA_core"/>
</dbReference>
<comment type="function">
    <text evidence="10">ATP-dependent serine protease that mediates the selective degradation of mutant and abnormal proteins as well as certain short-lived regulatory proteins. Required for cellular homeostasis and for survival from DNA damage and developmental changes induced by stress. Degrades polypeptides processively to yield small peptide fragments that are 5 to 10 amino acids long. Binds to DNA in a double-stranded, site-specific manner.</text>
</comment>
<dbReference type="InterPro" id="IPR046336">
    <property type="entry name" value="Lon_prtase_N_sf"/>
</dbReference>
<keyword evidence="5 10" id="KW-0378">Hydrolase</keyword>
<dbReference type="Gene3D" id="1.20.58.1480">
    <property type="match status" value="1"/>
</dbReference>
<dbReference type="FunFam" id="3.30.230.10:FF:000010">
    <property type="entry name" value="Lon protease"/>
    <property type="match status" value="1"/>
</dbReference>
<dbReference type="InterPro" id="IPR027543">
    <property type="entry name" value="Lon_bac"/>
</dbReference>
<dbReference type="CDD" id="cd19500">
    <property type="entry name" value="RecA-like_Lon"/>
    <property type="match status" value="1"/>
</dbReference>
<dbReference type="SUPFAM" id="SSF88697">
    <property type="entry name" value="PUA domain-like"/>
    <property type="match status" value="1"/>
</dbReference>
<evidence type="ECO:0000256" key="1">
    <source>
        <dbReference type="ARBA" id="ARBA00004496"/>
    </source>
</evidence>